<keyword evidence="3" id="KW-1185">Reference proteome</keyword>
<evidence type="ECO:0000313" key="3">
    <source>
        <dbReference type="Proteomes" id="UP000269945"/>
    </source>
</evidence>
<protein>
    <submittedName>
        <fullName evidence="2">Uncharacterized protein</fullName>
    </submittedName>
</protein>
<evidence type="ECO:0000256" key="1">
    <source>
        <dbReference type="SAM" id="MobiDB-lite"/>
    </source>
</evidence>
<accession>A0A9X9M0D3</accession>
<dbReference type="AlphaFoldDB" id="A0A9X9M0D3"/>
<gene>
    <name evidence="2" type="ORF">BN2614_LOCUS3</name>
</gene>
<dbReference type="EMBL" id="CYRY02034118">
    <property type="protein sequence ID" value="VCX10649.1"/>
    <property type="molecule type" value="Genomic_DNA"/>
</dbReference>
<reference evidence="2 3" key="1">
    <citation type="submission" date="2018-10" db="EMBL/GenBank/DDBJ databases">
        <authorList>
            <person name="Ekblom R."/>
            <person name="Jareborg N."/>
        </authorList>
    </citation>
    <scope>NUCLEOTIDE SEQUENCE [LARGE SCALE GENOMIC DNA]</scope>
    <source>
        <tissue evidence="2">Muscle</tissue>
    </source>
</reference>
<organism evidence="2 3">
    <name type="scientific">Gulo gulo</name>
    <name type="common">Wolverine</name>
    <name type="synonym">Gluton</name>
    <dbReference type="NCBI Taxonomy" id="48420"/>
    <lineage>
        <taxon>Eukaryota</taxon>
        <taxon>Metazoa</taxon>
        <taxon>Chordata</taxon>
        <taxon>Craniata</taxon>
        <taxon>Vertebrata</taxon>
        <taxon>Euteleostomi</taxon>
        <taxon>Mammalia</taxon>
        <taxon>Eutheria</taxon>
        <taxon>Laurasiatheria</taxon>
        <taxon>Carnivora</taxon>
        <taxon>Caniformia</taxon>
        <taxon>Musteloidea</taxon>
        <taxon>Mustelidae</taxon>
        <taxon>Guloninae</taxon>
        <taxon>Gulo</taxon>
    </lineage>
</organism>
<comment type="caution">
    <text evidence="2">The sequence shown here is derived from an EMBL/GenBank/DDBJ whole genome shotgun (WGS) entry which is preliminary data.</text>
</comment>
<proteinExistence type="predicted"/>
<dbReference type="Proteomes" id="UP000269945">
    <property type="component" value="Unassembled WGS sequence"/>
</dbReference>
<name>A0A9X9M0D3_GULGU</name>
<evidence type="ECO:0000313" key="2">
    <source>
        <dbReference type="EMBL" id="VCX10649.1"/>
    </source>
</evidence>
<sequence>MQPAKSGPHRADSARPARRSTGASGPPPAALGVGPGGHRPANSGSGGDSAPHPLHQPQTYLQGRAGLLDSGHGPEDGRPGDWSPSQRPQVRLWRHPNARGIHPQSK</sequence>
<feature type="region of interest" description="Disordered" evidence="1">
    <location>
        <begin position="1"/>
        <end position="106"/>
    </location>
</feature>